<evidence type="ECO:0000313" key="1">
    <source>
        <dbReference type="EMBL" id="QJA57309.1"/>
    </source>
</evidence>
<dbReference type="EMBL" id="MT141266">
    <property type="protein sequence ID" value="QJA57309.1"/>
    <property type="molecule type" value="Genomic_DNA"/>
</dbReference>
<name>A0A6M3IIM2_9ZZZZ</name>
<organism evidence="1">
    <name type="scientific">viral metagenome</name>
    <dbReference type="NCBI Taxonomy" id="1070528"/>
    <lineage>
        <taxon>unclassified sequences</taxon>
        <taxon>metagenomes</taxon>
        <taxon>organismal metagenomes</taxon>
    </lineage>
</organism>
<reference evidence="1" key="1">
    <citation type="submission" date="2020-03" db="EMBL/GenBank/DDBJ databases">
        <title>The deep terrestrial virosphere.</title>
        <authorList>
            <person name="Holmfeldt K."/>
            <person name="Nilsson E."/>
            <person name="Simone D."/>
            <person name="Lopez-Fernandez M."/>
            <person name="Wu X."/>
            <person name="de Brujin I."/>
            <person name="Lundin D."/>
            <person name="Andersson A."/>
            <person name="Bertilsson S."/>
            <person name="Dopson M."/>
        </authorList>
    </citation>
    <scope>NUCLEOTIDE SEQUENCE</scope>
    <source>
        <strain evidence="1">MM415B01664</strain>
    </source>
</reference>
<proteinExistence type="predicted"/>
<gene>
    <name evidence="1" type="ORF">MM415B01664_0011</name>
</gene>
<sequence length="182" mass="20320">MARVIFTGSPRLTLNSINRIKRKLVLGGALSVAVAEAVDGVKMDAVSYLQESVRDPAATMPGEGEHVREVEANIDSGIQKSISGVMGWCGDVRKMDEYLTTNGVPLWRILETGAAEHSIYPVNTDKLRFYFYREGSWVNLDMVKHPGQKGRLYFYKATQHAPAWFDKYVKPAFFAIFSAEGK</sequence>
<accession>A0A6M3IIM2</accession>
<protein>
    <submittedName>
        <fullName evidence="1">Uncharacterized protein</fullName>
    </submittedName>
</protein>
<dbReference type="AlphaFoldDB" id="A0A6M3IIM2"/>